<comment type="similarity">
    <text evidence="2">Belongs to the DoxX family.</text>
</comment>
<evidence type="ECO:0000256" key="2">
    <source>
        <dbReference type="ARBA" id="ARBA00006679"/>
    </source>
</evidence>
<keyword evidence="4 7" id="KW-0812">Transmembrane</keyword>
<feature type="transmembrane region" description="Helical" evidence="7">
    <location>
        <begin position="83"/>
        <end position="101"/>
    </location>
</feature>
<dbReference type="EMBL" id="CP071382">
    <property type="protein sequence ID" value="QSV46965.1"/>
    <property type="molecule type" value="Genomic_DNA"/>
</dbReference>
<proteinExistence type="inferred from homology"/>
<feature type="transmembrane region" description="Helical" evidence="7">
    <location>
        <begin position="54"/>
        <end position="76"/>
    </location>
</feature>
<dbReference type="InterPro" id="IPR032808">
    <property type="entry name" value="DoxX"/>
</dbReference>
<dbReference type="PANTHER" id="PTHR33452">
    <property type="entry name" value="OXIDOREDUCTASE CATD-RELATED"/>
    <property type="match status" value="1"/>
</dbReference>
<keyword evidence="5 7" id="KW-1133">Transmembrane helix</keyword>
<evidence type="ECO:0000313" key="8">
    <source>
        <dbReference type="EMBL" id="QSV46965.1"/>
    </source>
</evidence>
<feature type="transmembrane region" description="Helical" evidence="7">
    <location>
        <begin position="121"/>
        <end position="142"/>
    </location>
</feature>
<evidence type="ECO:0000256" key="3">
    <source>
        <dbReference type="ARBA" id="ARBA00022475"/>
    </source>
</evidence>
<comment type="subcellular location">
    <subcellularLocation>
        <location evidence="1">Cell membrane</location>
        <topology evidence="1">Multi-pass membrane protein</topology>
    </subcellularLocation>
</comment>
<dbReference type="Pfam" id="PF07681">
    <property type="entry name" value="DoxX"/>
    <property type="match status" value="1"/>
</dbReference>
<dbReference type="Proteomes" id="UP000663651">
    <property type="component" value="Chromosome"/>
</dbReference>
<name>A0ABX7Q7L8_9BACT</name>
<evidence type="ECO:0000256" key="5">
    <source>
        <dbReference type="ARBA" id="ARBA00022989"/>
    </source>
</evidence>
<keyword evidence="3" id="KW-1003">Cell membrane</keyword>
<keyword evidence="6 7" id="KW-0472">Membrane</keyword>
<evidence type="ECO:0000313" key="9">
    <source>
        <dbReference type="Proteomes" id="UP000663651"/>
    </source>
</evidence>
<protein>
    <submittedName>
        <fullName evidence="8">DoxX family protein</fullName>
    </submittedName>
</protein>
<keyword evidence="9" id="KW-1185">Reference proteome</keyword>
<gene>
    <name evidence="8" type="ORF">JZM60_06790</name>
</gene>
<dbReference type="InterPro" id="IPR051907">
    <property type="entry name" value="DoxX-like_oxidoreductase"/>
</dbReference>
<organism evidence="8 9">
    <name type="scientific">Geobacter benzoatilyticus</name>
    <dbReference type="NCBI Taxonomy" id="2815309"/>
    <lineage>
        <taxon>Bacteria</taxon>
        <taxon>Pseudomonadati</taxon>
        <taxon>Thermodesulfobacteriota</taxon>
        <taxon>Desulfuromonadia</taxon>
        <taxon>Geobacterales</taxon>
        <taxon>Geobacteraceae</taxon>
        <taxon>Geobacter</taxon>
    </lineage>
</organism>
<evidence type="ECO:0000256" key="7">
    <source>
        <dbReference type="SAM" id="Phobius"/>
    </source>
</evidence>
<dbReference type="RefSeq" id="WP_207164755.1">
    <property type="nucleotide sequence ID" value="NZ_CP071382.1"/>
</dbReference>
<reference evidence="8 9" key="1">
    <citation type="submission" date="2021-03" db="EMBL/GenBank/DDBJ databases">
        <title>Geobacter metallireducens gen. nov. sp. nov., a microorganism capable of coupling the complete oxidation of organic compounds to the reduction of iron and other metals.</title>
        <authorList>
            <person name="Li Y."/>
        </authorList>
    </citation>
    <scope>NUCLEOTIDE SEQUENCE [LARGE SCALE GENOMIC DNA]</scope>
    <source>
        <strain evidence="8 9">Jerry-YX</strain>
    </source>
</reference>
<evidence type="ECO:0000256" key="6">
    <source>
        <dbReference type="ARBA" id="ARBA00023136"/>
    </source>
</evidence>
<dbReference type="PANTHER" id="PTHR33452:SF1">
    <property type="entry name" value="INNER MEMBRANE PROTEIN YPHA-RELATED"/>
    <property type="match status" value="1"/>
</dbReference>
<accession>A0ABX7Q7L8</accession>
<evidence type="ECO:0000256" key="4">
    <source>
        <dbReference type="ARBA" id="ARBA00022692"/>
    </source>
</evidence>
<sequence>MARSNMGAAVDSLALLMIRIPLGVIFIAHGSQKLLGAFGGQGLTATFSTFEAKLGIPPILTLLAIIAEFGGGIGVLCGFLTRLSAFGIASTMAVAIYKVHWAGGFFLNASCAPGRVNGIEYNLALLGMALALIFTGAGAWSVDRYLFRR</sequence>
<evidence type="ECO:0000256" key="1">
    <source>
        <dbReference type="ARBA" id="ARBA00004651"/>
    </source>
</evidence>